<accession>A0A1B6M6N1</accession>
<feature type="non-terminal residue" evidence="2">
    <location>
        <position position="327"/>
    </location>
</feature>
<reference evidence="2" key="1">
    <citation type="submission" date="2015-11" db="EMBL/GenBank/DDBJ databases">
        <title>De novo transcriptome assembly of four potential Pierce s Disease insect vectors from Arizona vineyards.</title>
        <authorList>
            <person name="Tassone E.E."/>
        </authorList>
    </citation>
    <scope>NUCLEOTIDE SEQUENCE</scope>
</reference>
<feature type="compositionally biased region" description="Polar residues" evidence="1">
    <location>
        <begin position="257"/>
        <end position="273"/>
    </location>
</feature>
<feature type="region of interest" description="Disordered" evidence="1">
    <location>
        <begin position="257"/>
        <end position="327"/>
    </location>
</feature>
<dbReference type="PANTHER" id="PTHR33480">
    <property type="entry name" value="SET DOMAIN-CONTAINING PROTEIN-RELATED"/>
    <property type="match status" value="1"/>
</dbReference>
<feature type="non-terminal residue" evidence="2">
    <location>
        <position position="1"/>
    </location>
</feature>
<feature type="compositionally biased region" description="Basic and acidic residues" evidence="1">
    <location>
        <begin position="316"/>
        <end position="327"/>
    </location>
</feature>
<sequence>KLNESNDEESDITKLAAHIEGRYRKTMEKLNESNDKETYNMLMHYLIVHIMLLIRRRPVDFKLANLQHYSNVDKHDELVDMAKKDLTPEEIESCKKFHIFYVPGKNLDIVPIVLTPLMKFVLDKLIKHRPNVNINCDTLFILADEKLIQPTESMKKVKKQVLLKKPSHLTGNGLRHQAATFSRMHSSHPLYQDFLASVLGHSLHVHKKNYELPVGVLQKIMVCPILYSIMKGKHKEKQKVSEIDTVEFYDEKSVKETNVTSGETLQPKNQNCSYVEDKGRDELLHKIGKKRKIEDTDSSSDDTEDRQNRTPRKKARWSEKKRKIEDT</sequence>
<organism evidence="2">
    <name type="scientific">Graphocephala atropunctata</name>
    <dbReference type="NCBI Taxonomy" id="36148"/>
    <lineage>
        <taxon>Eukaryota</taxon>
        <taxon>Metazoa</taxon>
        <taxon>Ecdysozoa</taxon>
        <taxon>Arthropoda</taxon>
        <taxon>Hexapoda</taxon>
        <taxon>Insecta</taxon>
        <taxon>Pterygota</taxon>
        <taxon>Neoptera</taxon>
        <taxon>Paraneoptera</taxon>
        <taxon>Hemiptera</taxon>
        <taxon>Auchenorrhyncha</taxon>
        <taxon>Membracoidea</taxon>
        <taxon>Cicadellidae</taxon>
        <taxon>Cicadellinae</taxon>
        <taxon>Cicadellini</taxon>
        <taxon>Graphocephala</taxon>
    </lineage>
</organism>
<proteinExistence type="predicted"/>
<gene>
    <name evidence="2" type="ORF">g.6231</name>
</gene>
<dbReference type="AlphaFoldDB" id="A0A1B6M6N1"/>
<name>A0A1B6M6N1_9HEMI</name>
<dbReference type="EMBL" id="GEBQ01008423">
    <property type="protein sequence ID" value="JAT31554.1"/>
    <property type="molecule type" value="Transcribed_RNA"/>
</dbReference>
<protein>
    <submittedName>
        <fullName evidence="2">Uncharacterized protein</fullName>
    </submittedName>
</protein>
<feature type="compositionally biased region" description="Basic and acidic residues" evidence="1">
    <location>
        <begin position="275"/>
        <end position="285"/>
    </location>
</feature>
<evidence type="ECO:0000313" key="2">
    <source>
        <dbReference type="EMBL" id="JAT31554.1"/>
    </source>
</evidence>
<evidence type="ECO:0000256" key="1">
    <source>
        <dbReference type="SAM" id="MobiDB-lite"/>
    </source>
</evidence>